<comment type="caution">
    <text evidence="1">The sequence shown here is derived from an EMBL/GenBank/DDBJ whole genome shotgun (WGS) entry which is preliminary data.</text>
</comment>
<name>A0ABN7VR83_GIGMA</name>
<reference evidence="1 2" key="1">
    <citation type="submission" date="2021-06" db="EMBL/GenBank/DDBJ databases">
        <authorList>
            <person name="Kallberg Y."/>
            <person name="Tangrot J."/>
            <person name="Rosling A."/>
        </authorList>
    </citation>
    <scope>NUCLEOTIDE SEQUENCE [LARGE SCALE GENOMIC DNA]</scope>
    <source>
        <strain evidence="1 2">120-4 pot B 10/14</strain>
    </source>
</reference>
<gene>
    <name evidence="1" type="ORF">GMARGA_LOCUS21848</name>
</gene>
<evidence type="ECO:0000313" key="2">
    <source>
        <dbReference type="Proteomes" id="UP000789901"/>
    </source>
</evidence>
<sequence length="222" mass="26027">ELLHEQDNDNNIQTNTKKLLLETLECGTTNYRTEKIQNKLIQESFSKEITKKSIIFLQQSSIVALMEETKDIQETSNQVKIEFTTSLPSANQTNKCKTQDSEKKDENKYARYFGSIWAPANSRELLIRKSQNDLDYYFILWDISLNVYSNKIKRCLNFYSKAEIIKTQNIGKFRAMFIKIKANNLARLLALQKAWSIHFEERKLLRITPGEFDKAILNKEEK</sequence>
<evidence type="ECO:0000313" key="1">
    <source>
        <dbReference type="EMBL" id="CAG8794777.1"/>
    </source>
</evidence>
<protein>
    <submittedName>
        <fullName evidence="1">31903_t:CDS:1</fullName>
    </submittedName>
</protein>
<keyword evidence="2" id="KW-1185">Reference proteome</keyword>
<organism evidence="1 2">
    <name type="scientific">Gigaspora margarita</name>
    <dbReference type="NCBI Taxonomy" id="4874"/>
    <lineage>
        <taxon>Eukaryota</taxon>
        <taxon>Fungi</taxon>
        <taxon>Fungi incertae sedis</taxon>
        <taxon>Mucoromycota</taxon>
        <taxon>Glomeromycotina</taxon>
        <taxon>Glomeromycetes</taxon>
        <taxon>Diversisporales</taxon>
        <taxon>Gigasporaceae</taxon>
        <taxon>Gigaspora</taxon>
    </lineage>
</organism>
<feature type="non-terminal residue" evidence="1">
    <location>
        <position position="1"/>
    </location>
</feature>
<accession>A0ABN7VR83</accession>
<dbReference type="Proteomes" id="UP000789901">
    <property type="component" value="Unassembled WGS sequence"/>
</dbReference>
<dbReference type="EMBL" id="CAJVQB010020568">
    <property type="protein sequence ID" value="CAG8794777.1"/>
    <property type="molecule type" value="Genomic_DNA"/>
</dbReference>
<proteinExistence type="predicted"/>